<reference evidence="1 2" key="1">
    <citation type="submission" date="2019-10" db="EMBL/GenBank/DDBJ databases">
        <title>Dictyobacter vulcani sp. nov., within the class Ktedonobacteria, isolated from soil of volcanic Mt. Zao.</title>
        <authorList>
            <person name="Zheng Y."/>
            <person name="Wang C.M."/>
            <person name="Sakai Y."/>
            <person name="Abe K."/>
            <person name="Yokota A."/>
            <person name="Yabe S."/>
        </authorList>
    </citation>
    <scope>NUCLEOTIDE SEQUENCE [LARGE SCALE GENOMIC DNA]</scope>
    <source>
        <strain evidence="1 2">W12</strain>
    </source>
</reference>
<dbReference type="AlphaFoldDB" id="A0A5J4KT79"/>
<evidence type="ECO:0000313" key="2">
    <source>
        <dbReference type="Proteomes" id="UP000326912"/>
    </source>
</evidence>
<protein>
    <recommendedName>
        <fullName evidence="3">Zinc-finger domain-containing protein</fullName>
    </recommendedName>
</protein>
<keyword evidence="2" id="KW-1185">Reference proteome</keyword>
<comment type="caution">
    <text evidence="1">The sequence shown here is derived from an EMBL/GenBank/DDBJ whole genome shotgun (WGS) entry which is preliminary data.</text>
</comment>
<evidence type="ECO:0008006" key="3">
    <source>
        <dbReference type="Google" id="ProtNLM"/>
    </source>
</evidence>
<accession>A0A5J4KT79</accession>
<evidence type="ECO:0000313" key="1">
    <source>
        <dbReference type="EMBL" id="GER88436.1"/>
    </source>
</evidence>
<name>A0A5J4KT79_9CHLR</name>
<dbReference type="Proteomes" id="UP000326912">
    <property type="component" value="Unassembled WGS sequence"/>
</dbReference>
<dbReference type="Gene3D" id="1.10.10.1320">
    <property type="entry name" value="Anti-sigma factor, zinc-finger domain"/>
    <property type="match status" value="1"/>
</dbReference>
<sequence>MECPCLGAPKDEELLRYALDGDALPVMAQKHLEECQICQQRLTTYTDANKFLIGQLYRYQCPDLTLLSEYCIGTLPVHDHLQIELHLKSCPLCASDVAEARQFLTPPVDLLDQKLSSPFADAPLDSLQLVHWRAPVTVWHKKTQAAHVNPSHYQTDMVALSLEARSDCQSGILLKLTLSLVSEAEGPILFDGTRVELYHAVPILTGDQQLNEILPYIELLPKHMLKPVFSAQADTSGQITFHSIPVGEYLMIVYLPETAIVIERLYIEER</sequence>
<dbReference type="InterPro" id="IPR041916">
    <property type="entry name" value="Anti_sigma_zinc_sf"/>
</dbReference>
<dbReference type="EMBL" id="BKZW01000001">
    <property type="protein sequence ID" value="GER88436.1"/>
    <property type="molecule type" value="Genomic_DNA"/>
</dbReference>
<dbReference type="RefSeq" id="WP_151756340.1">
    <property type="nucleotide sequence ID" value="NZ_BKZW01000001.1"/>
</dbReference>
<organism evidence="1 2">
    <name type="scientific">Dictyobacter vulcani</name>
    <dbReference type="NCBI Taxonomy" id="2607529"/>
    <lineage>
        <taxon>Bacteria</taxon>
        <taxon>Bacillati</taxon>
        <taxon>Chloroflexota</taxon>
        <taxon>Ktedonobacteria</taxon>
        <taxon>Ktedonobacterales</taxon>
        <taxon>Dictyobacteraceae</taxon>
        <taxon>Dictyobacter</taxon>
    </lineage>
</organism>
<gene>
    <name evidence="1" type="ORF">KDW_25980</name>
</gene>
<proteinExistence type="predicted"/>